<comment type="caution">
    <text evidence="1">The sequence shown here is derived from an EMBL/GenBank/DDBJ whole genome shotgun (WGS) entry which is preliminary data.</text>
</comment>
<reference evidence="1" key="1">
    <citation type="submission" date="2022-07" db="EMBL/GenBank/DDBJ databases">
        <title>Phylogenomic reconstructions and comparative analyses of Kickxellomycotina fungi.</title>
        <authorList>
            <person name="Reynolds N.K."/>
            <person name="Stajich J.E."/>
            <person name="Barry K."/>
            <person name="Grigoriev I.V."/>
            <person name="Crous P."/>
            <person name="Smith M.E."/>
        </authorList>
    </citation>
    <scope>NUCLEOTIDE SEQUENCE</scope>
    <source>
        <strain evidence="1">NRRL 5244</strain>
    </source>
</reference>
<gene>
    <name evidence="1" type="ORF">FBU59_006609</name>
</gene>
<proteinExistence type="predicted"/>
<feature type="non-terminal residue" evidence="1">
    <location>
        <position position="162"/>
    </location>
</feature>
<protein>
    <submittedName>
        <fullName evidence="1">Uncharacterized protein</fullName>
    </submittedName>
</protein>
<sequence>MAPILPSDMKVSDLRKELSARNLSTKGVKKELVERLEEALQQSGESVGETGDDFDLLPTEEQPEEEAATSNTEQATEEAAEAMDTEEHAPEPIATEGDLKRKLEDDDEDQDMGEGKAETTGGDAPMAESTSTNGDGRPALYIKNLERPLTTFRMHDLLDKFG</sequence>
<name>A0ACC1IZD9_9FUNG</name>
<dbReference type="Proteomes" id="UP001150603">
    <property type="component" value="Unassembled WGS sequence"/>
</dbReference>
<evidence type="ECO:0000313" key="1">
    <source>
        <dbReference type="EMBL" id="KAJ1931744.1"/>
    </source>
</evidence>
<dbReference type="EMBL" id="JANBPW010005853">
    <property type="protein sequence ID" value="KAJ1931744.1"/>
    <property type="molecule type" value="Genomic_DNA"/>
</dbReference>
<accession>A0ACC1IZD9</accession>
<keyword evidence="2" id="KW-1185">Reference proteome</keyword>
<evidence type="ECO:0000313" key="2">
    <source>
        <dbReference type="Proteomes" id="UP001150603"/>
    </source>
</evidence>
<organism evidence="1 2">
    <name type="scientific">Linderina macrospora</name>
    <dbReference type="NCBI Taxonomy" id="4868"/>
    <lineage>
        <taxon>Eukaryota</taxon>
        <taxon>Fungi</taxon>
        <taxon>Fungi incertae sedis</taxon>
        <taxon>Zoopagomycota</taxon>
        <taxon>Kickxellomycotina</taxon>
        <taxon>Kickxellomycetes</taxon>
        <taxon>Kickxellales</taxon>
        <taxon>Kickxellaceae</taxon>
        <taxon>Linderina</taxon>
    </lineage>
</organism>